<dbReference type="SUPFAM" id="SSF54292">
    <property type="entry name" value="2Fe-2S ferredoxin-like"/>
    <property type="match status" value="1"/>
</dbReference>
<dbReference type="Proteomes" id="UP000199233">
    <property type="component" value="Unassembled WGS sequence"/>
</dbReference>
<protein>
    <submittedName>
        <fullName evidence="8">Ferredoxin, 2Fe-2S</fullName>
    </submittedName>
</protein>
<dbReference type="PANTHER" id="PTHR23426:SF65">
    <property type="entry name" value="FERREDOXIN-2, MITOCHONDRIAL"/>
    <property type="match status" value="1"/>
</dbReference>
<proteinExistence type="inferred from homology"/>
<evidence type="ECO:0000256" key="2">
    <source>
        <dbReference type="ARBA" id="ARBA00022714"/>
    </source>
</evidence>
<evidence type="ECO:0000259" key="7">
    <source>
        <dbReference type="PROSITE" id="PS51085"/>
    </source>
</evidence>
<comment type="similarity">
    <text evidence="1">Belongs to the adrenodoxin/putidaredoxin family.</text>
</comment>
<dbReference type="OrthoDB" id="9799640at2"/>
<evidence type="ECO:0000256" key="5">
    <source>
        <dbReference type="ARBA" id="ARBA00023014"/>
    </source>
</evidence>
<dbReference type="EMBL" id="FOFS01000005">
    <property type="protein sequence ID" value="SEQ25275.1"/>
    <property type="molecule type" value="Genomic_DNA"/>
</dbReference>
<sequence length="108" mass="11530">MVVIKVRDRSGTLRELKVERGTLLMEALRDGDFGVEGTCGGACSCGTCHVYIAPDWAARLAPAGEDEKAMVEAIGELAPLREGSRLSCQIRLDTAQDGLDLEIAPAIE</sequence>
<keyword evidence="4" id="KW-0408">Iron</keyword>
<keyword evidence="3" id="KW-0479">Metal-binding</keyword>
<dbReference type="PROSITE" id="PS51085">
    <property type="entry name" value="2FE2S_FER_2"/>
    <property type="match status" value="1"/>
</dbReference>
<evidence type="ECO:0000256" key="6">
    <source>
        <dbReference type="ARBA" id="ARBA00034078"/>
    </source>
</evidence>
<keyword evidence="9" id="KW-1185">Reference proteome</keyword>
<dbReference type="InterPro" id="IPR012675">
    <property type="entry name" value="Beta-grasp_dom_sf"/>
</dbReference>
<name>A0A1H9EI36_9GAMM</name>
<feature type="domain" description="2Fe-2S ferredoxin-type" evidence="7">
    <location>
        <begin position="1"/>
        <end position="107"/>
    </location>
</feature>
<evidence type="ECO:0000256" key="1">
    <source>
        <dbReference type="ARBA" id="ARBA00010914"/>
    </source>
</evidence>
<evidence type="ECO:0000313" key="9">
    <source>
        <dbReference type="Proteomes" id="UP000199233"/>
    </source>
</evidence>
<dbReference type="InterPro" id="IPR036010">
    <property type="entry name" value="2Fe-2S_ferredoxin-like_sf"/>
</dbReference>
<dbReference type="STRING" id="489703.SAMN04488038_10544"/>
<gene>
    <name evidence="8" type="ORF">SAMN04488038_10544</name>
</gene>
<dbReference type="AlphaFoldDB" id="A0A1H9EI36"/>
<dbReference type="PANTHER" id="PTHR23426">
    <property type="entry name" value="FERREDOXIN/ADRENODOXIN"/>
    <property type="match status" value="1"/>
</dbReference>
<accession>A0A1H9EI36</accession>
<organism evidence="8 9">
    <name type="scientific">Solimonas aquatica</name>
    <dbReference type="NCBI Taxonomy" id="489703"/>
    <lineage>
        <taxon>Bacteria</taxon>
        <taxon>Pseudomonadati</taxon>
        <taxon>Pseudomonadota</taxon>
        <taxon>Gammaproteobacteria</taxon>
        <taxon>Nevskiales</taxon>
        <taxon>Nevskiaceae</taxon>
        <taxon>Solimonas</taxon>
    </lineage>
</organism>
<dbReference type="InterPro" id="IPR001041">
    <property type="entry name" value="2Fe-2S_ferredoxin-type"/>
</dbReference>
<dbReference type="GO" id="GO:0140647">
    <property type="term" value="P:P450-containing electron transport chain"/>
    <property type="evidence" value="ECO:0007669"/>
    <property type="project" value="InterPro"/>
</dbReference>
<dbReference type="CDD" id="cd00207">
    <property type="entry name" value="fer2"/>
    <property type="match status" value="1"/>
</dbReference>
<comment type="cofactor">
    <cofactor evidence="6">
        <name>[2Fe-2S] cluster</name>
        <dbReference type="ChEBI" id="CHEBI:190135"/>
    </cofactor>
</comment>
<dbReference type="GO" id="GO:0046872">
    <property type="term" value="F:metal ion binding"/>
    <property type="evidence" value="ECO:0007669"/>
    <property type="project" value="UniProtKB-KW"/>
</dbReference>
<dbReference type="GO" id="GO:0009055">
    <property type="term" value="F:electron transfer activity"/>
    <property type="evidence" value="ECO:0007669"/>
    <property type="project" value="TreeGrafter"/>
</dbReference>
<dbReference type="Pfam" id="PF00111">
    <property type="entry name" value="Fer2"/>
    <property type="match status" value="1"/>
</dbReference>
<evidence type="ECO:0000256" key="3">
    <source>
        <dbReference type="ARBA" id="ARBA00022723"/>
    </source>
</evidence>
<evidence type="ECO:0000256" key="4">
    <source>
        <dbReference type="ARBA" id="ARBA00023004"/>
    </source>
</evidence>
<dbReference type="GO" id="GO:0051537">
    <property type="term" value="F:2 iron, 2 sulfur cluster binding"/>
    <property type="evidence" value="ECO:0007669"/>
    <property type="project" value="UniProtKB-KW"/>
</dbReference>
<keyword evidence="5" id="KW-0411">Iron-sulfur</keyword>
<dbReference type="InterPro" id="IPR001055">
    <property type="entry name" value="Adrenodoxin-like"/>
</dbReference>
<dbReference type="Gene3D" id="3.10.20.30">
    <property type="match status" value="1"/>
</dbReference>
<reference evidence="9" key="1">
    <citation type="submission" date="2016-10" db="EMBL/GenBank/DDBJ databases">
        <authorList>
            <person name="Varghese N."/>
            <person name="Submissions S."/>
        </authorList>
    </citation>
    <scope>NUCLEOTIDE SEQUENCE [LARGE SCALE GENOMIC DNA]</scope>
    <source>
        <strain evidence="9">DSM 25927</strain>
    </source>
</reference>
<evidence type="ECO:0000313" key="8">
    <source>
        <dbReference type="EMBL" id="SEQ25275.1"/>
    </source>
</evidence>
<keyword evidence="2" id="KW-0001">2Fe-2S</keyword>
<dbReference type="RefSeq" id="WP_093284558.1">
    <property type="nucleotide sequence ID" value="NZ_FOFS01000005.1"/>
</dbReference>